<comment type="caution">
    <text evidence="1">The sequence shown here is derived from an EMBL/GenBank/DDBJ whole genome shotgun (WGS) entry which is preliminary data.</text>
</comment>
<accession>A0A7V3JAT0</accession>
<dbReference type="EMBL" id="DTGG01000152">
    <property type="protein sequence ID" value="HFZ09445.1"/>
    <property type="molecule type" value="Genomic_DNA"/>
</dbReference>
<name>A0A7V3JAT0_UNCC3</name>
<proteinExistence type="predicted"/>
<gene>
    <name evidence="1" type="ORF">ENV41_04880</name>
</gene>
<evidence type="ECO:0000313" key="1">
    <source>
        <dbReference type="EMBL" id="HFZ09445.1"/>
    </source>
</evidence>
<protein>
    <submittedName>
        <fullName evidence="1">Uncharacterized protein</fullName>
    </submittedName>
</protein>
<organism evidence="1">
    <name type="scientific">candidate division CPR3 bacterium</name>
    <dbReference type="NCBI Taxonomy" id="2268181"/>
    <lineage>
        <taxon>Bacteria</taxon>
        <taxon>Bacteria division CPR3</taxon>
    </lineage>
</organism>
<reference evidence="1" key="1">
    <citation type="journal article" date="2020" name="mSystems">
        <title>Genome- and Community-Level Interaction Insights into Carbon Utilization and Element Cycling Functions of Hydrothermarchaeota in Hydrothermal Sediment.</title>
        <authorList>
            <person name="Zhou Z."/>
            <person name="Liu Y."/>
            <person name="Xu W."/>
            <person name="Pan J."/>
            <person name="Luo Z.H."/>
            <person name="Li M."/>
        </authorList>
    </citation>
    <scope>NUCLEOTIDE SEQUENCE [LARGE SCALE GENOMIC DNA]</scope>
    <source>
        <strain evidence="1">SpSt-757</strain>
    </source>
</reference>
<sequence length="109" mass="12642">MPETVEYGLPPEDKLRQRKVQELFKNTWDRLNRIHGDSPPDRNKIEKEVQLLMEHLACLHIELPCQGVEYRGVVVDRDSEIPQDIPPAPFIKWGKALGVPSDLFENKRS</sequence>
<dbReference type="AlphaFoldDB" id="A0A7V3JAT0"/>